<evidence type="ECO:0000313" key="2">
    <source>
        <dbReference type="EMBL" id="MBJ7633409.1"/>
    </source>
</evidence>
<dbReference type="EMBL" id="JAAOCP010000016">
    <property type="protein sequence ID" value="MBJ7639749.1"/>
    <property type="molecule type" value="Genomic_DNA"/>
</dbReference>
<protein>
    <submittedName>
        <fullName evidence="3">Uncharacterized protein</fullName>
    </submittedName>
</protein>
<dbReference type="AlphaFoldDB" id="A0A4Z0RMH6"/>
<name>A0A4Z0RMH6_WEICO</name>
<reference evidence="3 4" key="2">
    <citation type="journal article" date="2021" name="Int. J. Food Microbiol.">
        <title>Safety demonstration of a microbial species for use in the food chain: Weissella confusa.</title>
        <authorList>
            <person name="Bourdichon F."/>
            <person name="Patrone V."/>
            <person name="Fontana A."/>
            <person name="Milani G."/>
            <person name="Morelli L."/>
        </authorList>
    </citation>
    <scope>NUCLEOTIDE SEQUENCE [LARGE SCALE GENOMIC DNA]</scope>
    <source>
        <strain evidence="2">CCUG 30943</strain>
        <strain evidence="3 4">CCUG 43002</strain>
    </source>
</reference>
<reference evidence="3" key="1">
    <citation type="submission" date="2020-02" db="EMBL/GenBank/DDBJ databases">
        <authorList>
            <person name="Fontana A."/>
            <person name="Patrone V."/>
            <person name="Morelli L."/>
        </authorList>
    </citation>
    <scope>NUCLEOTIDE SEQUENCE</scope>
    <source>
        <strain evidence="2">CCUG 30943</strain>
        <strain evidence="3">CCUG 43002</strain>
    </source>
</reference>
<dbReference type="Proteomes" id="UP000808038">
    <property type="component" value="Unassembled WGS sequence"/>
</dbReference>
<accession>A0A4Z0RMH6</accession>
<proteinExistence type="predicted"/>
<dbReference type="RefSeq" id="WP_135411406.1">
    <property type="nucleotide sequence ID" value="NZ_ALXH01000064.1"/>
</dbReference>
<evidence type="ECO:0000256" key="1">
    <source>
        <dbReference type="SAM" id="MobiDB-lite"/>
    </source>
</evidence>
<feature type="compositionally biased region" description="Low complexity" evidence="1">
    <location>
        <begin position="51"/>
        <end position="77"/>
    </location>
</feature>
<keyword evidence="4" id="KW-1185">Reference proteome</keyword>
<gene>
    <name evidence="3" type="ORF">HAU20_10220</name>
    <name evidence="2" type="ORF">HAU43_10000</name>
</gene>
<dbReference type="Proteomes" id="UP000728106">
    <property type="component" value="Unassembled WGS sequence"/>
</dbReference>
<evidence type="ECO:0000313" key="3">
    <source>
        <dbReference type="EMBL" id="MBJ7639749.1"/>
    </source>
</evidence>
<sequence length="348" mass="38193">MGKRRGVILTSVIALALVILGGLAVVGSHVHTEKEQTQAKQSNGSERASSKKMTSKAMKSAQKAGTSSALSQASAASEVRVENMTDTQVDDALKQLNELQRAALIMREMYYRDPAGSDNDYAEQLANGNDILYLVDAGQNKEEIVAPAVTYQQVVSVDVNGDSRKITTRYAGGLWSFTMSMREAYRRFYTDSERQLTDAVSTKIKVGTREDVGNAAYNQLVSSLDPEKVLAARVWLSVYPAAASAEGDKVPKIAEITDVSGKHMYGDESATYSDGTKMIVGNDPAFEKIVFKDNGNGTISVYDVPGHFQDTRWQQPDYQKNESERILNNPHVMSLQKGDKIFLMRVAQ</sequence>
<feature type="compositionally biased region" description="Polar residues" evidence="1">
    <location>
        <begin position="38"/>
        <end position="47"/>
    </location>
</feature>
<evidence type="ECO:0000313" key="4">
    <source>
        <dbReference type="Proteomes" id="UP000728106"/>
    </source>
</evidence>
<organism evidence="3 4">
    <name type="scientific">Weissella confusa</name>
    <name type="common">Lactobacillus confusus</name>
    <dbReference type="NCBI Taxonomy" id="1583"/>
    <lineage>
        <taxon>Bacteria</taxon>
        <taxon>Bacillati</taxon>
        <taxon>Bacillota</taxon>
        <taxon>Bacilli</taxon>
        <taxon>Lactobacillales</taxon>
        <taxon>Lactobacillaceae</taxon>
        <taxon>Weissella</taxon>
    </lineage>
</organism>
<dbReference type="EMBL" id="JAAOCX010000016">
    <property type="protein sequence ID" value="MBJ7633409.1"/>
    <property type="molecule type" value="Genomic_DNA"/>
</dbReference>
<feature type="region of interest" description="Disordered" evidence="1">
    <location>
        <begin position="32"/>
        <end position="82"/>
    </location>
</feature>
<comment type="caution">
    <text evidence="3">The sequence shown here is derived from an EMBL/GenBank/DDBJ whole genome shotgun (WGS) entry which is preliminary data.</text>
</comment>